<dbReference type="Proteomes" id="UP001200741">
    <property type="component" value="Unassembled WGS sequence"/>
</dbReference>
<organism evidence="3 4">
    <name type="scientific">Pelomonas cellulosilytica</name>
    <dbReference type="NCBI Taxonomy" id="2906762"/>
    <lineage>
        <taxon>Bacteria</taxon>
        <taxon>Pseudomonadati</taxon>
        <taxon>Pseudomonadota</taxon>
        <taxon>Betaproteobacteria</taxon>
        <taxon>Burkholderiales</taxon>
        <taxon>Sphaerotilaceae</taxon>
        <taxon>Roseateles</taxon>
    </lineage>
</organism>
<sequence>MQTRISKAVAGAALLAASACSFAHISYSGRNFGTLTDGSAAAIATQTVTSNYGWADASDLNLVFNSALATLPRTDEAAFVSGTGTDDLYLGDSHKGKAFRFHLDSAMTVTITEAARNGSGLTPAFSVYQGLAAVSPFTPPQTSADHDFAVASEAWRTSFAQAVAGAGYSYLTTNGSWNALGNWAVGGDGEPAGVPSALSTFTYKGSAASTTANGTVSGTFTLGAGDYTIFVGGNNLAGKSLADSTKSYALTLGVSAVTPVPEPQTWLLMGVGAGLLVLRRHLGASL</sequence>
<protein>
    <submittedName>
        <fullName evidence="3">PEP-CTERM sorting domain-containing protein</fullName>
    </submittedName>
</protein>
<dbReference type="NCBIfam" id="TIGR02595">
    <property type="entry name" value="PEP_CTERM"/>
    <property type="match status" value="1"/>
</dbReference>
<evidence type="ECO:0000313" key="4">
    <source>
        <dbReference type="Proteomes" id="UP001200741"/>
    </source>
</evidence>
<feature type="domain" description="Ice-binding protein C-terminal" evidence="2">
    <location>
        <begin position="259"/>
        <end position="280"/>
    </location>
</feature>
<name>A0ABS8Y4P5_9BURK</name>
<keyword evidence="1" id="KW-0732">Signal</keyword>
<dbReference type="Pfam" id="PF07589">
    <property type="entry name" value="PEP-CTERM"/>
    <property type="match status" value="1"/>
</dbReference>
<dbReference type="PROSITE" id="PS51257">
    <property type="entry name" value="PROKAR_LIPOPROTEIN"/>
    <property type="match status" value="1"/>
</dbReference>
<keyword evidence="4" id="KW-1185">Reference proteome</keyword>
<gene>
    <name evidence="3" type="ORF">LXT13_27610</name>
</gene>
<proteinExistence type="predicted"/>
<evidence type="ECO:0000256" key="1">
    <source>
        <dbReference type="SAM" id="SignalP"/>
    </source>
</evidence>
<evidence type="ECO:0000259" key="2">
    <source>
        <dbReference type="Pfam" id="PF07589"/>
    </source>
</evidence>
<reference evidence="3 4" key="1">
    <citation type="submission" date="2021-12" db="EMBL/GenBank/DDBJ databases">
        <title>Genome seq of P8.</title>
        <authorList>
            <person name="Seo T."/>
        </authorList>
    </citation>
    <scope>NUCLEOTIDE SEQUENCE [LARGE SCALE GENOMIC DNA]</scope>
    <source>
        <strain evidence="3 4">P8</strain>
    </source>
</reference>
<feature type="chain" id="PRO_5045877020" evidence="1">
    <location>
        <begin position="24"/>
        <end position="286"/>
    </location>
</feature>
<feature type="signal peptide" evidence="1">
    <location>
        <begin position="1"/>
        <end position="23"/>
    </location>
</feature>
<dbReference type="EMBL" id="JAJTWU010000018">
    <property type="protein sequence ID" value="MCE4558156.1"/>
    <property type="molecule type" value="Genomic_DNA"/>
</dbReference>
<accession>A0ABS8Y4P5</accession>
<dbReference type="RefSeq" id="WP_233375600.1">
    <property type="nucleotide sequence ID" value="NZ_JAJTWU010000018.1"/>
</dbReference>
<comment type="caution">
    <text evidence="3">The sequence shown here is derived from an EMBL/GenBank/DDBJ whole genome shotgun (WGS) entry which is preliminary data.</text>
</comment>
<evidence type="ECO:0000313" key="3">
    <source>
        <dbReference type="EMBL" id="MCE4558156.1"/>
    </source>
</evidence>
<dbReference type="InterPro" id="IPR013424">
    <property type="entry name" value="Ice-binding_C"/>
</dbReference>